<keyword evidence="5" id="KW-0472">Membrane</keyword>
<dbReference type="SUPFAM" id="SSF52833">
    <property type="entry name" value="Thioredoxin-like"/>
    <property type="match status" value="1"/>
</dbReference>
<dbReference type="InterPro" id="IPR036282">
    <property type="entry name" value="Glutathione-S-Trfase_C_sf"/>
</dbReference>
<dbReference type="GO" id="GO:0016324">
    <property type="term" value="C:apical plasma membrane"/>
    <property type="evidence" value="ECO:0007669"/>
    <property type="project" value="TreeGrafter"/>
</dbReference>
<keyword evidence="4" id="KW-1133">Transmembrane helix</keyword>
<dbReference type="PANTHER" id="PTHR43920">
    <property type="entry name" value="CHLORIDE INTRACELLULAR CHANNEL, ISOFORM A"/>
    <property type="match status" value="1"/>
</dbReference>
<dbReference type="PANTHER" id="PTHR43920:SF5">
    <property type="entry name" value="CHLORIDE INTRACELLULAR CHANNEL CLIC"/>
    <property type="match status" value="1"/>
</dbReference>
<comment type="similarity">
    <text evidence="2">Belongs to the chloride channel CLIC family.</text>
</comment>
<dbReference type="Gene3D" id="3.40.30.10">
    <property type="entry name" value="Glutaredoxin"/>
    <property type="match status" value="1"/>
</dbReference>
<evidence type="ECO:0000313" key="9">
    <source>
        <dbReference type="EMBL" id="LAC20661.1"/>
    </source>
</evidence>
<name>A0A2P2HZ31_9CRUS</name>
<accession>A0A2P2HZ31</accession>
<dbReference type="Pfam" id="PF22441">
    <property type="entry name" value="CLIC-like_N"/>
    <property type="match status" value="1"/>
</dbReference>
<evidence type="ECO:0000256" key="5">
    <source>
        <dbReference type="ARBA" id="ARBA00023136"/>
    </source>
</evidence>
<feature type="region of interest" description="Disordered" evidence="6">
    <location>
        <begin position="146"/>
        <end position="227"/>
    </location>
</feature>
<evidence type="ECO:0000256" key="4">
    <source>
        <dbReference type="ARBA" id="ARBA00022989"/>
    </source>
</evidence>
<evidence type="ECO:0000256" key="1">
    <source>
        <dbReference type="ARBA" id="ARBA00004167"/>
    </source>
</evidence>
<dbReference type="EMBL" id="IACF01001315">
    <property type="protein sequence ID" value="LAB67027.1"/>
    <property type="molecule type" value="mRNA"/>
</dbReference>
<dbReference type="EMBL" id="IACT01001306">
    <property type="protein sequence ID" value="LAC20661.1"/>
    <property type="molecule type" value="mRNA"/>
</dbReference>
<proteinExistence type="evidence at transcript level"/>
<feature type="domain" description="CLIC N-terminal" evidence="7">
    <location>
        <begin position="14"/>
        <end position="96"/>
    </location>
</feature>
<protein>
    <submittedName>
        <fullName evidence="8 9">Chloride intracellular channel protein 2-like</fullName>
    </submittedName>
</protein>
<evidence type="ECO:0000313" key="8">
    <source>
        <dbReference type="EMBL" id="LAB67027.1"/>
    </source>
</evidence>
<comment type="subcellular location">
    <subcellularLocation>
        <location evidence="1">Membrane</location>
        <topology evidence="1">Single-pass membrane protein</topology>
    </subcellularLocation>
</comment>
<dbReference type="InterPro" id="IPR053823">
    <property type="entry name" value="CLIC_N"/>
</dbReference>
<evidence type="ECO:0000256" key="2">
    <source>
        <dbReference type="ARBA" id="ARBA00007655"/>
    </source>
</evidence>
<dbReference type="Gene3D" id="1.20.1050.10">
    <property type="match status" value="2"/>
</dbReference>
<dbReference type="SUPFAM" id="SSF47616">
    <property type="entry name" value="GST C-terminal domain-like"/>
    <property type="match status" value="1"/>
</dbReference>
<dbReference type="AlphaFoldDB" id="A0A2P2HZ31"/>
<feature type="compositionally biased region" description="Pro residues" evidence="6">
    <location>
        <begin position="151"/>
        <end position="169"/>
    </location>
</feature>
<evidence type="ECO:0000259" key="7">
    <source>
        <dbReference type="Pfam" id="PF22441"/>
    </source>
</evidence>
<evidence type="ECO:0000256" key="3">
    <source>
        <dbReference type="ARBA" id="ARBA00022692"/>
    </source>
</evidence>
<dbReference type="GO" id="GO:0005254">
    <property type="term" value="F:chloride channel activity"/>
    <property type="evidence" value="ECO:0007669"/>
    <property type="project" value="TreeGrafter"/>
</dbReference>
<feature type="compositionally biased region" description="Low complexity" evidence="6">
    <location>
        <begin position="170"/>
        <end position="210"/>
    </location>
</feature>
<reference evidence="8" key="2">
    <citation type="journal article" date="2018" name="Biosci. Biotechnol. Biochem.">
        <title>Polysaccharide hydrolase of the hadal zone amphipods Hirondellea gigas.</title>
        <authorList>
            <person name="Kobayashi H."/>
            <person name="Nagahama T."/>
            <person name="Arai W."/>
            <person name="Sasagawa Y."/>
            <person name="Umeda M."/>
            <person name="Hayashi T."/>
            <person name="Nikaido I."/>
            <person name="Watanabe H."/>
            <person name="Oguri K."/>
            <person name="Kitazato H."/>
            <person name="Fujioka K."/>
            <person name="Kido Y."/>
            <person name="Takami H."/>
        </authorList>
    </citation>
    <scope>NUCLEOTIDE SEQUENCE</scope>
    <source>
        <tissue evidence="8">Whole body</tissue>
    </source>
</reference>
<organism evidence="8">
    <name type="scientific">Hirondellea gigas</name>
    <dbReference type="NCBI Taxonomy" id="1518452"/>
    <lineage>
        <taxon>Eukaryota</taxon>
        <taxon>Metazoa</taxon>
        <taxon>Ecdysozoa</taxon>
        <taxon>Arthropoda</taxon>
        <taxon>Crustacea</taxon>
        <taxon>Multicrustacea</taxon>
        <taxon>Malacostraca</taxon>
        <taxon>Eumalacostraca</taxon>
        <taxon>Peracarida</taxon>
        <taxon>Amphipoda</taxon>
        <taxon>Amphilochidea</taxon>
        <taxon>Lysianassida</taxon>
        <taxon>Lysianassidira</taxon>
        <taxon>Lysianassoidea</taxon>
        <taxon>Lysianassidae</taxon>
        <taxon>Hirondellea</taxon>
    </lineage>
</organism>
<evidence type="ECO:0000256" key="6">
    <source>
        <dbReference type="SAM" id="MobiDB-lite"/>
    </source>
</evidence>
<dbReference type="GO" id="GO:0005737">
    <property type="term" value="C:cytoplasm"/>
    <property type="evidence" value="ECO:0007669"/>
    <property type="project" value="TreeGrafter"/>
</dbReference>
<sequence length="385" mass="41693">MGVTKGGEGADDFVHLYVKAGVDGLRQGACPFCQRIYMVMMIKAQYGLLRFEVIASNPAKPPDELKRIGLKHLPAIIHGDEGFDAEDDIVTYLDEKFPGGGLKYDNQDADIACKDFFSKFCFYIKAVSKDSAQLDHALEKLNAFLESTTPPHSPTHSPPPKSPTSPAPTSPALTAKSLSSLPSTTSQSPTPSLISSTTSPRSASPIQSPVPSSPQPGGKGKGPSVCSFPALLPNTTTSWPVMTSGGNKLSASSGSIISNDSGAESITSEHAEQQQQLWLCGPTLSHLDCEALPKLQHLRVAAASLKQYQVPQHLKGCWRYLHNAYNSPVFAQTCPCDQEIILHWYDRPETKKLSHKKHAEIAKEKPKYSFDVPVRASVVTVVEIE</sequence>
<dbReference type="InterPro" id="IPR036249">
    <property type="entry name" value="Thioredoxin-like_sf"/>
</dbReference>
<reference evidence="9" key="1">
    <citation type="submission" date="2017-11" db="EMBL/GenBank/DDBJ databases">
        <title>The sensing device of the deep-sea amphipod.</title>
        <authorList>
            <person name="Kobayashi H."/>
            <person name="Nagahama T."/>
            <person name="Arai W."/>
            <person name="Sasagawa Y."/>
            <person name="Umeda M."/>
            <person name="Hayashi T."/>
            <person name="Nikaido I."/>
            <person name="Watanabe H."/>
            <person name="Oguri K."/>
            <person name="Kitazato H."/>
            <person name="Fujioka K."/>
            <person name="Kido Y."/>
            <person name="Takami H."/>
        </authorList>
    </citation>
    <scope>NUCLEOTIDE SEQUENCE</scope>
    <source>
        <tissue evidence="9">Whole body</tissue>
    </source>
</reference>
<keyword evidence="3" id="KW-0812">Transmembrane</keyword>